<protein>
    <submittedName>
        <fullName evidence="2">Carboxypeptidase regulatory-like domain-containing protein</fullName>
    </submittedName>
</protein>
<dbReference type="EMBL" id="WBVQ01000003">
    <property type="protein sequence ID" value="KAB2815069.1"/>
    <property type="molecule type" value="Genomic_DNA"/>
</dbReference>
<proteinExistence type="predicted"/>
<feature type="chain" id="PRO_5027039946" evidence="1">
    <location>
        <begin position="20"/>
        <end position="116"/>
    </location>
</feature>
<accession>A0A6L3ZCN0</accession>
<dbReference type="Proteomes" id="UP000484164">
    <property type="component" value="Unassembled WGS sequence"/>
</dbReference>
<evidence type="ECO:0000313" key="2">
    <source>
        <dbReference type="EMBL" id="KAB2815069.1"/>
    </source>
</evidence>
<dbReference type="RefSeq" id="WP_151694107.1">
    <property type="nucleotide sequence ID" value="NZ_BMGX01000001.1"/>
</dbReference>
<name>A0A6L3ZCN0_9FLAO</name>
<comment type="caution">
    <text evidence="2">The sequence shown here is derived from an EMBL/GenBank/DDBJ whole genome shotgun (WGS) entry which is preliminary data.</text>
</comment>
<dbReference type="GO" id="GO:0004180">
    <property type="term" value="F:carboxypeptidase activity"/>
    <property type="evidence" value="ECO:0007669"/>
    <property type="project" value="UniProtKB-KW"/>
</dbReference>
<dbReference type="InterPro" id="IPR013784">
    <property type="entry name" value="Carb-bd-like_fold"/>
</dbReference>
<keyword evidence="2" id="KW-0378">Hydrolase</keyword>
<sequence>MNRHVFLLLLSLMSFTGYAQIASVKGEALVKEGPFVDAVINGKVYLLYDGELTYSTRTDYDGKFEFPDVTPGEYMLVVDHVRYGISEEIKVVAKVGRITTVEVNMSPPADDMEIEE</sequence>
<dbReference type="AlphaFoldDB" id="A0A6L3ZCN0"/>
<evidence type="ECO:0000256" key="1">
    <source>
        <dbReference type="SAM" id="SignalP"/>
    </source>
</evidence>
<organism evidence="2 3">
    <name type="scientific">Phaeocystidibacter marisrubri</name>
    <dbReference type="NCBI Taxonomy" id="1577780"/>
    <lineage>
        <taxon>Bacteria</taxon>
        <taxon>Pseudomonadati</taxon>
        <taxon>Bacteroidota</taxon>
        <taxon>Flavobacteriia</taxon>
        <taxon>Flavobacteriales</taxon>
        <taxon>Phaeocystidibacteraceae</taxon>
        <taxon>Phaeocystidibacter</taxon>
    </lineage>
</organism>
<dbReference type="SUPFAM" id="SSF49452">
    <property type="entry name" value="Starch-binding domain-like"/>
    <property type="match status" value="1"/>
</dbReference>
<dbReference type="OrthoDB" id="1443962at2"/>
<keyword evidence="1" id="KW-0732">Signal</keyword>
<feature type="signal peptide" evidence="1">
    <location>
        <begin position="1"/>
        <end position="19"/>
    </location>
</feature>
<keyword evidence="2" id="KW-0121">Carboxypeptidase</keyword>
<dbReference type="GO" id="GO:0030246">
    <property type="term" value="F:carbohydrate binding"/>
    <property type="evidence" value="ECO:0007669"/>
    <property type="project" value="InterPro"/>
</dbReference>
<gene>
    <name evidence="2" type="ORF">F8C82_13280</name>
</gene>
<keyword evidence="2" id="KW-0645">Protease</keyword>
<evidence type="ECO:0000313" key="3">
    <source>
        <dbReference type="Proteomes" id="UP000484164"/>
    </source>
</evidence>
<keyword evidence="3" id="KW-1185">Reference proteome</keyword>
<reference evidence="2 3" key="1">
    <citation type="submission" date="2019-10" db="EMBL/GenBank/DDBJ databases">
        <title>Genome sequence of Phaeocystidibacter marisrubri JCM30614 (type strain).</title>
        <authorList>
            <person name="Bowman J.P."/>
        </authorList>
    </citation>
    <scope>NUCLEOTIDE SEQUENCE [LARGE SCALE GENOMIC DNA]</scope>
    <source>
        <strain evidence="2 3">JCM 30614</strain>
    </source>
</reference>
<dbReference type="Pfam" id="PF13620">
    <property type="entry name" value="CarboxypepD_reg"/>
    <property type="match status" value="1"/>
</dbReference>
<dbReference type="Gene3D" id="2.60.40.1120">
    <property type="entry name" value="Carboxypeptidase-like, regulatory domain"/>
    <property type="match status" value="1"/>
</dbReference>